<reference evidence="3" key="1">
    <citation type="journal article" date="2024" name="Syst. Appl. Microbiol.">
        <title>First single-strain enrichments of Electrothrix cable bacteria, description of E. aestuarii sp. nov. and E. rattekaaiensis sp. nov., and proposal of a cable bacteria taxonomy following the rules of the SeqCode.</title>
        <authorList>
            <person name="Plum-Jensen L.E."/>
            <person name="Schramm A."/>
            <person name="Marshall I.P.G."/>
        </authorList>
    </citation>
    <scope>NUCLEOTIDE SEQUENCE</scope>
    <source>
        <strain evidence="3">Rat1</strain>
    </source>
</reference>
<protein>
    <submittedName>
        <fullName evidence="3">Polyketide synthase dehydratase domain-containing protein</fullName>
    </submittedName>
</protein>
<dbReference type="InterPro" id="IPR049552">
    <property type="entry name" value="PKS_DH_N"/>
</dbReference>
<accession>A0AAU8LZB1</accession>
<dbReference type="Pfam" id="PF14765">
    <property type="entry name" value="PS-DH"/>
    <property type="match status" value="1"/>
</dbReference>
<feature type="region of interest" description="N-terminal hotdog fold" evidence="1">
    <location>
        <begin position="1"/>
        <end position="114"/>
    </location>
</feature>
<organism evidence="3">
    <name type="scientific">Candidatus Electrothrix aestuarii</name>
    <dbReference type="NCBI Taxonomy" id="3062594"/>
    <lineage>
        <taxon>Bacteria</taxon>
        <taxon>Pseudomonadati</taxon>
        <taxon>Thermodesulfobacteriota</taxon>
        <taxon>Desulfobulbia</taxon>
        <taxon>Desulfobulbales</taxon>
        <taxon>Desulfobulbaceae</taxon>
        <taxon>Candidatus Electrothrix</taxon>
    </lineage>
</organism>
<dbReference type="PROSITE" id="PS52019">
    <property type="entry name" value="PKS_MFAS_DH"/>
    <property type="match status" value="1"/>
</dbReference>
<feature type="active site" description="Proton donor; for dehydratase activity" evidence="1">
    <location>
        <position position="188"/>
    </location>
</feature>
<evidence type="ECO:0000313" key="3">
    <source>
        <dbReference type="EMBL" id="XCN74591.1"/>
    </source>
</evidence>
<dbReference type="InterPro" id="IPR049551">
    <property type="entry name" value="PKS_DH_C"/>
</dbReference>
<feature type="active site" description="Proton acceptor; for dehydratase activity" evidence="1">
    <location>
        <position position="19"/>
    </location>
</feature>
<dbReference type="EMBL" id="CP159373">
    <property type="protein sequence ID" value="XCN74591.1"/>
    <property type="molecule type" value="Genomic_DNA"/>
</dbReference>
<dbReference type="Pfam" id="PF21089">
    <property type="entry name" value="PKS_DH_N"/>
    <property type="match status" value="1"/>
</dbReference>
<dbReference type="InterPro" id="IPR049900">
    <property type="entry name" value="PKS_mFAS_DH"/>
</dbReference>
<evidence type="ECO:0000256" key="1">
    <source>
        <dbReference type="PROSITE-ProRule" id="PRU01363"/>
    </source>
</evidence>
<evidence type="ECO:0000259" key="2">
    <source>
        <dbReference type="PROSITE" id="PS52019"/>
    </source>
</evidence>
<feature type="domain" description="PKS/mFAS DH" evidence="2">
    <location>
        <begin position="1"/>
        <end position="271"/>
    </location>
</feature>
<reference evidence="3" key="2">
    <citation type="submission" date="2024-06" db="EMBL/GenBank/DDBJ databases">
        <authorList>
            <person name="Plum-Jensen L.E."/>
            <person name="Schramm A."/>
            <person name="Marshall I.P.G."/>
        </authorList>
    </citation>
    <scope>NUCLEOTIDE SEQUENCE</scope>
    <source>
        <strain evidence="3">Rat1</strain>
    </source>
</reference>
<proteinExistence type="predicted"/>
<gene>
    <name evidence="3" type="ORF">Q3M24_07555</name>
</gene>
<feature type="region of interest" description="C-terminal hotdog fold" evidence="1">
    <location>
        <begin position="129"/>
        <end position="271"/>
    </location>
</feature>
<dbReference type="AlphaFoldDB" id="A0AAU8LZB1"/>
<dbReference type="KEGG" id="eaj:Q3M24_07555"/>
<name>A0AAU8LZB1_9BACT</name>
<dbReference type="InterPro" id="IPR042104">
    <property type="entry name" value="PKS_dehydratase_sf"/>
</dbReference>
<sequence>MSNERLPVTLSVQPWFQDHSFTGTIVLPAVESLLLLVAQVAKAFPGADISVMEDMRFAKFLEIPPEATELDVLVEFSPDGDRVGAQLLTRKTCGKMSRIKEHSQVFFPLTKSEEHPPSRIDPTQPANPLLEIPVEQLYRELVPFGRQYQTLQDTLFLHEDSAWAVVKAPALPFIYTVQEQLGSPFPLDGAMHAASVLGQQKVDFTPLPVGIDQRIILRPTQPDGEYLTKVSAVVLSEKELVFDLLIFDGKGLVYEVVKGLRMRDTVISSKSKGRF</sequence>
<dbReference type="Gene3D" id="3.10.129.110">
    <property type="entry name" value="Polyketide synthase dehydratase"/>
    <property type="match status" value="1"/>
</dbReference>